<comment type="caution">
    <text evidence="1">The sequence shown here is derived from an EMBL/GenBank/DDBJ whole genome shotgun (WGS) entry which is preliminary data.</text>
</comment>
<protein>
    <submittedName>
        <fullName evidence="1">Uncharacterized protein</fullName>
    </submittedName>
</protein>
<sequence length="615" mass="70567">MSQITVQCRLIANESTRQILWELMAERNTPLINELLQRIAQHPDFLTWRQKGGLPNAIVGDLCKSLKTEPRFSGQPARFYLSAKQLVEDIFKSWLTLKKKQQRKLERKLRWLEILKSDVELQKLGNCDLASIRSQASIVLSQVQASDRLDDFNVVNCLFALYRDSKEVLTRVAITYLLKNGGKVSQKEENPEHFAKRQRKVQITVKRLIEQIESSLPKGRDLTGQTWLETLLIAATTVPKDEVEARSWQDNLLKHPSYLPFPITIKSNEVMTWEKNAQGRLYVRFCGLGKHRFAVYCDNRQLHWFKRFFDDQTTKKQSKDAHSSGLFTLRSGCIAWQLGDGKGEPWNVNHLYLHCTVDTNLWTDEGTANVRQEKAAETTKDLAIMKEKETLSKDQEIYVKRLQSTLNRINNPFPRPSKPLYEGQAHILLGVSMGLEHPATVAVVDVINGKAIAYRSIRQLLGENYGLLNRQRFQKRQNAHDRYKAQKQFADNQFGESELGQYIDRLIAKAIIAVAREYRASSIVIPELDDMRESVQAEVQAIAELKIVNVVEAQKNYSKKCSVNVHNWSYGRLIECIKSQAAKLKIAIEQCKQPHKGSPQEKARDLAVNAYLARK</sequence>
<dbReference type="EMBL" id="JACJQY010000052">
    <property type="protein sequence ID" value="MBD2319473.1"/>
    <property type="molecule type" value="Genomic_DNA"/>
</dbReference>
<organism evidence="1 2">
    <name type="scientific">Phormidium tenue FACHB-1050</name>
    <dbReference type="NCBI Taxonomy" id="2692857"/>
    <lineage>
        <taxon>Bacteria</taxon>
        <taxon>Bacillati</taxon>
        <taxon>Cyanobacteriota</taxon>
        <taxon>Cyanophyceae</taxon>
        <taxon>Oscillatoriophycideae</taxon>
        <taxon>Oscillatoriales</taxon>
        <taxon>Oscillatoriaceae</taxon>
        <taxon>Phormidium</taxon>
    </lineage>
</organism>
<name>A0ABR8CF90_9CYAN</name>
<keyword evidence="2" id="KW-1185">Reference proteome</keyword>
<dbReference type="RefSeq" id="WP_190581515.1">
    <property type="nucleotide sequence ID" value="NZ_CAWPQU010000048.1"/>
</dbReference>
<evidence type="ECO:0000313" key="2">
    <source>
        <dbReference type="Proteomes" id="UP000618445"/>
    </source>
</evidence>
<accession>A0ABR8CF90</accession>
<proteinExistence type="predicted"/>
<reference evidence="1 2" key="1">
    <citation type="journal article" date="2020" name="ISME J.">
        <title>Comparative genomics reveals insights into cyanobacterial evolution and habitat adaptation.</title>
        <authorList>
            <person name="Chen M.Y."/>
            <person name="Teng W.K."/>
            <person name="Zhao L."/>
            <person name="Hu C.X."/>
            <person name="Zhou Y.K."/>
            <person name="Han B.P."/>
            <person name="Song L.R."/>
            <person name="Shu W.S."/>
        </authorList>
    </citation>
    <scope>NUCLEOTIDE SEQUENCE [LARGE SCALE GENOMIC DNA]</scope>
    <source>
        <strain evidence="1 2">FACHB-1050</strain>
    </source>
</reference>
<evidence type="ECO:0000313" key="1">
    <source>
        <dbReference type="EMBL" id="MBD2319473.1"/>
    </source>
</evidence>
<dbReference type="NCBIfam" id="NF038191">
    <property type="entry name" value="V_Cas12k"/>
    <property type="match status" value="1"/>
</dbReference>
<dbReference type="Proteomes" id="UP000618445">
    <property type="component" value="Unassembled WGS sequence"/>
</dbReference>
<dbReference type="InterPro" id="IPR049868">
    <property type="entry name" value="V_Cas12k"/>
</dbReference>
<gene>
    <name evidence="1" type="ORF">H6G05_21865</name>
</gene>